<comment type="subcellular location">
    <subcellularLocation>
        <location evidence="1">Cell membrane</location>
        <topology evidence="1">Multi-pass membrane protein</topology>
    </subcellularLocation>
</comment>
<dbReference type="EMBL" id="JACHHP010000002">
    <property type="protein sequence ID" value="MBB5207710.1"/>
    <property type="molecule type" value="Genomic_DNA"/>
</dbReference>
<keyword evidence="11" id="KW-1185">Reference proteome</keyword>
<feature type="transmembrane region" description="Helical" evidence="7">
    <location>
        <begin position="42"/>
        <end position="61"/>
    </location>
</feature>
<dbReference type="PANTHER" id="PTHR34582:SF6">
    <property type="entry name" value="UPF0702 TRANSMEMBRANE PROTEIN YCAP"/>
    <property type="match status" value="1"/>
</dbReference>
<comment type="similarity">
    <text evidence="2">Belongs to the UPF0702 family.</text>
</comment>
<feature type="domain" description="YetF-like N-terminal transmembrane" evidence="9">
    <location>
        <begin position="17"/>
        <end position="84"/>
    </location>
</feature>
<evidence type="ECO:0000313" key="11">
    <source>
        <dbReference type="Proteomes" id="UP000521199"/>
    </source>
</evidence>
<dbReference type="Pfam" id="PF04239">
    <property type="entry name" value="DUF421"/>
    <property type="match status" value="1"/>
</dbReference>
<dbReference type="InterPro" id="IPR007353">
    <property type="entry name" value="DUF421"/>
</dbReference>
<accession>A0A7W8G1J6</accession>
<evidence type="ECO:0000313" key="10">
    <source>
        <dbReference type="EMBL" id="MBB5207710.1"/>
    </source>
</evidence>
<keyword evidence="4 7" id="KW-0812">Transmembrane</keyword>
<dbReference type="Pfam" id="PF20730">
    <property type="entry name" value="YetF_N"/>
    <property type="match status" value="1"/>
</dbReference>
<evidence type="ECO:0000256" key="6">
    <source>
        <dbReference type="ARBA" id="ARBA00023136"/>
    </source>
</evidence>
<dbReference type="InterPro" id="IPR023090">
    <property type="entry name" value="UPF0702_alpha/beta_dom_sf"/>
</dbReference>
<sequence>MIESLFELAMPWWEFVLRACVVYVAILVMVRMSGKRSVAQTTPFDMILLVLLGTAVQNSLIGEDVSLLGGLLLAATLVSLNHIVGVVTARRLRVHNLVEGVPVLLARNGVVLDAVLRRENVSPADFDEAMRRAGLRDHAEIECAWLETDGRVNLLKRRDAAP</sequence>
<evidence type="ECO:0000259" key="8">
    <source>
        <dbReference type="Pfam" id="PF04239"/>
    </source>
</evidence>
<feature type="domain" description="YetF C-terminal" evidence="8">
    <location>
        <begin position="93"/>
        <end position="159"/>
    </location>
</feature>
<name>A0A7W8G1J6_9GAMM</name>
<comment type="caution">
    <text evidence="10">The sequence shown here is derived from an EMBL/GenBank/DDBJ whole genome shotgun (WGS) entry which is preliminary data.</text>
</comment>
<gene>
    <name evidence="10" type="ORF">HNQ52_001239</name>
</gene>
<keyword evidence="6 7" id="KW-0472">Membrane</keyword>
<evidence type="ECO:0000256" key="7">
    <source>
        <dbReference type="SAM" id="Phobius"/>
    </source>
</evidence>
<evidence type="ECO:0000259" key="9">
    <source>
        <dbReference type="Pfam" id="PF20730"/>
    </source>
</evidence>
<dbReference type="AlphaFoldDB" id="A0A7W8G1J6"/>
<feature type="transmembrane region" description="Helical" evidence="7">
    <location>
        <begin position="67"/>
        <end position="87"/>
    </location>
</feature>
<evidence type="ECO:0000256" key="5">
    <source>
        <dbReference type="ARBA" id="ARBA00022989"/>
    </source>
</evidence>
<evidence type="ECO:0000256" key="4">
    <source>
        <dbReference type="ARBA" id="ARBA00022692"/>
    </source>
</evidence>
<dbReference type="PANTHER" id="PTHR34582">
    <property type="entry name" value="UPF0702 TRANSMEMBRANE PROTEIN YCAP"/>
    <property type="match status" value="1"/>
</dbReference>
<dbReference type="Proteomes" id="UP000521199">
    <property type="component" value="Unassembled WGS sequence"/>
</dbReference>
<dbReference type="InterPro" id="IPR048454">
    <property type="entry name" value="YetF_N"/>
</dbReference>
<dbReference type="GO" id="GO:0005886">
    <property type="term" value="C:plasma membrane"/>
    <property type="evidence" value="ECO:0007669"/>
    <property type="project" value="UniProtKB-SubCell"/>
</dbReference>
<evidence type="ECO:0000256" key="3">
    <source>
        <dbReference type="ARBA" id="ARBA00022475"/>
    </source>
</evidence>
<feature type="transmembrane region" description="Helical" evidence="7">
    <location>
        <begin position="12"/>
        <end position="30"/>
    </location>
</feature>
<dbReference type="Gene3D" id="3.30.240.20">
    <property type="entry name" value="bsu07140 like domains"/>
    <property type="match status" value="1"/>
</dbReference>
<evidence type="ECO:0000256" key="2">
    <source>
        <dbReference type="ARBA" id="ARBA00006448"/>
    </source>
</evidence>
<organism evidence="10 11">
    <name type="scientific">Chiayiivirga flava</name>
    <dbReference type="NCBI Taxonomy" id="659595"/>
    <lineage>
        <taxon>Bacteria</taxon>
        <taxon>Pseudomonadati</taxon>
        <taxon>Pseudomonadota</taxon>
        <taxon>Gammaproteobacteria</taxon>
        <taxon>Lysobacterales</taxon>
        <taxon>Lysobacteraceae</taxon>
        <taxon>Chiayiivirga</taxon>
    </lineage>
</organism>
<protein>
    <submittedName>
        <fullName evidence="10">Uncharacterized membrane protein YcaP (DUF421 family)</fullName>
    </submittedName>
</protein>
<evidence type="ECO:0000256" key="1">
    <source>
        <dbReference type="ARBA" id="ARBA00004651"/>
    </source>
</evidence>
<proteinExistence type="inferred from homology"/>
<reference evidence="10 11" key="1">
    <citation type="submission" date="2020-08" db="EMBL/GenBank/DDBJ databases">
        <title>Genomic Encyclopedia of Type Strains, Phase IV (KMG-IV): sequencing the most valuable type-strain genomes for metagenomic binning, comparative biology and taxonomic classification.</title>
        <authorList>
            <person name="Goeker M."/>
        </authorList>
    </citation>
    <scope>NUCLEOTIDE SEQUENCE [LARGE SCALE GENOMIC DNA]</scope>
    <source>
        <strain evidence="10 11">DSM 24163</strain>
    </source>
</reference>
<keyword evidence="3" id="KW-1003">Cell membrane</keyword>
<keyword evidence="5 7" id="KW-1133">Transmembrane helix</keyword>